<keyword evidence="5 8" id="KW-0822">Tryptophan biosynthesis</keyword>
<reference evidence="10 11" key="1">
    <citation type="journal article" date="2015" name="Int. J. Syst. Evol. Microbiol.">
        <title>Amycolatopsis rhabdoformis sp. nov., an actinomycete isolated from a tropical forest soil.</title>
        <authorList>
            <person name="Souza W.R."/>
            <person name="Silva R.E."/>
            <person name="Goodfellow M."/>
            <person name="Busarakam K."/>
            <person name="Figueiro F.S."/>
            <person name="Ferreira D."/>
            <person name="Rodrigues-Filho E."/>
            <person name="Moraes L.A.B."/>
            <person name="Zucchi T.D."/>
        </authorList>
    </citation>
    <scope>NUCLEOTIDE SEQUENCE [LARGE SCALE GENOMIC DNA]</scope>
    <source>
        <strain evidence="10 11">NCIMB 14900</strain>
    </source>
</reference>
<dbReference type="Proteomes" id="UP001330812">
    <property type="component" value="Chromosome"/>
</dbReference>
<evidence type="ECO:0000256" key="1">
    <source>
        <dbReference type="ARBA" id="ARBA00001633"/>
    </source>
</evidence>
<keyword evidence="7 8" id="KW-0456">Lyase</keyword>
<comment type="catalytic activity">
    <reaction evidence="1 8">
        <text>1-(2-carboxyphenylamino)-1-deoxy-D-ribulose 5-phosphate + H(+) = (1S,2R)-1-C-(indol-3-yl)glycerol 3-phosphate + CO2 + H2O</text>
        <dbReference type="Rhea" id="RHEA:23476"/>
        <dbReference type="ChEBI" id="CHEBI:15377"/>
        <dbReference type="ChEBI" id="CHEBI:15378"/>
        <dbReference type="ChEBI" id="CHEBI:16526"/>
        <dbReference type="ChEBI" id="CHEBI:58613"/>
        <dbReference type="ChEBI" id="CHEBI:58866"/>
        <dbReference type="EC" id="4.1.1.48"/>
    </reaction>
</comment>
<evidence type="ECO:0000313" key="10">
    <source>
        <dbReference type="EMBL" id="WSE27241.1"/>
    </source>
</evidence>
<comment type="similarity">
    <text evidence="8">Belongs to the TrpC family.</text>
</comment>
<dbReference type="HAMAP" id="MF_00134_B">
    <property type="entry name" value="IGPS_B"/>
    <property type="match status" value="1"/>
</dbReference>
<organism evidence="10 11">
    <name type="scientific">Amycolatopsis rhabdoformis</name>
    <dbReference type="NCBI Taxonomy" id="1448059"/>
    <lineage>
        <taxon>Bacteria</taxon>
        <taxon>Bacillati</taxon>
        <taxon>Actinomycetota</taxon>
        <taxon>Actinomycetes</taxon>
        <taxon>Pseudonocardiales</taxon>
        <taxon>Pseudonocardiaceae</taxon>
        <taxon>Amycolatopsis</taxon>
    </lineage>
</organism>
<keyword evidence="11" id="KW-1185">Reference proteome</keyword>
<dbReference type="InterPro" id="IPR013785">
    <property type="entry name" value="Aldolase_TIM"/>
</dbReference>
<evidence type="ECO:0000256" key="6">
    <source>
        <dbReference type="ARBA" id="ARBA00023141"/>
    </source>
</evidence>
<evidence type="ECO:0000256" key="4">
    <source>
        <dbReference type="ARBA" id="ARBA00022793"/>
    </source>
</evidence>
<dbReference type="EMBL" id="CP142149">
    <property type="protein sequence ID" value="WSE27241.1"/>
    <property type="molecule type" value="Genomic_DNA"/>
</dbReference>
<evidence type="ECO:0000256" key="2">
    <source>
        <dbReference type="ARBA" id="ARBA00004696"/>
    </source>
</evidence>
<dbReference type="GO" id="GO:0004425">
    <property type="term" value="F:indole-3-glycerol-phosphate synthase activity"/>
    <property type="evidence" value="ECO:0007669"/>
    <property type="project" value="UniProtKB-EC"/>
</dbReference>
<feature type="domain" description="Indole-3-glycerol phosphate synthase" evidence="9">
    <location>
        <begin position="4"/>
        <end position="254"/>
    </location>
</feature>
<keyword evidence="3 8" id="KW-0028">Amino-acid biosynthesis</keyword>
<evidence type="ECO:0000256" key="8">
    <source>
        <dbReference type="HAMAP-Rule" id="MF_00134"/>
    </source>
</evidence>
<dbReference type="InterPro" id="IPR001468">
    <property type="entry name" value="Indole-3-GlycerolPSynthase_CS"/>
</dbReference>
<dbReference type="EC" id="4.1.1.48" evidence="8"/>
<evidence type="ECO:0000259" key="9">
    <source>
        <dbReference type="Pfam" id="PF00218"/>
    </source>
</evidence>
<dbReference type="NCBIfam" id="NF001377">
    <property type="entry name" value="PRK00278.2-4"/>
    <property type="match status" value="1"/>
</dbReference>
<gene>
    <name evidence="8 10" type="primary">trpC</name>
    <name evidence="10" type="ORF">VSH64_30795</name>
</gene>
<dbReference type="InterPro" id="IPR011060">
    <property type="entry name" value="RibuloseP-bd_barrel"/>
</dbReference>
<name>A0ABZ1HYN0_9PSEU</name>
<keyword evidence="4 8" id="KW-0210">Decarboxylase</keyword>
<accession>A0ABZ1HYN0</accession>
<dbReference type="SUPFAM" id="SSF51366">
    <property type="entry name" value="Ribulose-phoshate binding barrel"/>
    <property type="match status" value="1"/>
</dbReference>
<protein>
    <recommendedName>
        <fullName evidence="8">Indole-3-glycerol phosphate synthase</fullName>
        <shortName evidence="8">IGPS</shortName>
        <ecNumber evidence="8">4.1.1.48</ecNumber>
    </recommendedName>
</protein>
<dbReference type="PROSITE" id="PS00614">
    <property type="entry name" value="IGPS"/>
    <property type="match status" value="1"/>
</dbReference>
<evidence type="ECO:0000313" key="11">
    <source>
        <dbReference type="Proteomes" id="UP001330812"/>
    </source>
</evidence>
<sequence>MSVLDGILEGVREDLEDRKRTTSLADLQARVRDLPPTRDPLPAFRSPGVSIIAEVKRKSPSKGALAEITDPAALAAQYEEGGASAISVLTERRRFGGSLADLEAVRGRVGIPVLRKDFIVEPYQLWEARAYGADLALLMVVSLEGALLDELHGLAVELGLTPLVESHTEDELARAVASGAQVLGVNARDLTTLEVDRTVFKALGPQIPADRVRVAESGVAGPGDVAEYRGWGADVVLVGEALVRSGDPVTSVRDFIRTANELG</sequence>
<dbReference type="PANTHER" id="PTHR22854:SF2">
    <property type="entry name" value="INDOLE-3-GLYCEROL-PHOSPHATE SYNTHASE"/>
    <property type="match status" value="1"/>
</dbReference>
<dbReference type="PANTHER" id="PTHR22854">
    <property type="entry name" value="TRYPTOPHAN BIOSYNTHESIS PROTEIN"/>
    <property type="match status" value="1"/>
</dbReference>
<evidence type="ECO:0000256" key="5">
    <source>
        <dbReference type="ARBA" id="ARBA00022822"/>
    </source>
</evidence>
<dbReference type="RefSeq" id="WP_326566252.1">
    <property type="nucleotide sequence ID" value="NZ_CP142149.1"/>
</dbReference>
<evidence type="ECO:0000256" key="7">
    <source>
        <dbReference type="ARBA" id="ARBA00023239"/>
    </source>
</evidence>
<dbReference type="CDD" id="cd00331">
    <property type="entry name" value="IGPS"/>
    <property type="match status" value="1"/>
</dbReference>
<comment type="pathway">
    <text evidence="2 8">Amino-acid biosynthesis; L-tryptophan biosynthesis; L-tryptophan from chorismate: step 4/5.</text>
</comment>
<dbReference type="InterPro" id="IPR013798">
    <property type="entry name" value="Indole-3-glycerol_P_synth_dom"/>
</dbReference>
<dbReference type="Gene3D" id="3.20.20.70">
    <property type="entry name" value="Aldolase class I"/>
    <property type="match status" value="1"/>
</dbReference>
<keyword evidence="6 8" id="KW-0057">Aromatic amino acid biosynthesis</keyword>
<dbReference type="Pfam" id="PF00218">
    <property type="entry name" value="IGPS"/>
    <property type="match status" value="1"/>
</dbReference>
<proteinExistence type="inferred from homology"/>
<dbReference type="NCBIfam" id="NF001369">
    <property type="entry name" value="PRK00278.1-1"/>
    <property type="match status" value="1"/>
</dbReference>
<dbReference type="InterPro" id="IPR045186">
    <property type="entry name" value="Indole-3-glycerol_P_synth"/>
</dbReference>
<evidence type="ECO:0000256" key="3">
    <source>
        <dbReference type="ARBA" id="ARBA00022605"/>
    </source>
</evidence>